<dbReference type="InterPro" id="IPR050570">
    <property type="entry name" value="Cell_wall_metabolism_enzyme"/>
</dbReference>
<evidence type="ECO:0000256" key="1">
    <source>
        <dbReference type="SAM" id="MobiDB-lite"/>
    </source>
</evidence>
<feature type="compositionally biased region" description="Polar residues" evidence="1">
    <location>
        <begin position="532"/>
        <end position="541"/>
    </location>
</feature>
<dbReference type="AlphaFoldDB" id="A0A8J7I250"/>
<dbReference type="PANTHER" id="PTHR21666:SF270">
    <property type="entry name" value="MUREIN HYDROLASE ACTIVATOR ENVC"/>
    <property type="match status" value="1"/>
</dbReference>
<evidence type="ECO:0000259" key="2">
    <source>
        <dbReference type="Pfam" id="PF01551"/>
    </source>
</evidence>
<protein>
    <submittedName>
        <fullName evidence="3">Peptidoglycan DD-metalloendopeptidase family protein</fullName>
    </submittedName>
</protein>
<dbReference type="Proteomes" id="UP000632766">
    <property type="component" value="Unassembled WGS sequence"/>
</dbReference>
<gene>
    <name evidence="3" type="ORF">I8748_31935</name>
</gene>
<accession>A0A8J7I250</accession>
<feature type="compositionally biased region" description="Polar residues" evidence="1">
    <location>
        <begin position="556"/>
        <end position="565"/>
    </location>
</feature>
<keyword evidence="4" id="KW-1185">Reference proteome</keyword>
<dbReference type="SUPFAM" id="SSF69279">
    <property type="entry name" value="Phage tail proteins"/>
    <property type="match status" value="1"/>
</dbReference>
<dbReference type="SUPFAM" id="SSF51261">
    <property type="entry name" value="Duplicated hybrid motif"/>
    <property type="match status" value="1"/>
</dbReference>
<feature type="region of interest" description="Disordered" evidence="1">
    <location>
        <begin position="469"/>
        <end position="568"/>
    </location>
</feature>
<comment type="caution">
    <text evidence="3">The sequence shown here is derived from an EMBL/GenBank/DDBJ whole genome shotgun (WGS) entry which is preliminary data.</text>
</comment>
<evidence type="ECO:0000313" key="3">
    <source>
        <dbReference type="EMBL" id="MBH8566709.1"/>
    </source>
</evidence>
<sequence length="930" mass="99471">MKLIAPFCRCRIGESVFESGDRFLLEVSVELGESEKSSRCSFSIYDSGLVIGGKFQQISLANGGIVVPPELLGSNKQQTATPTTATSTTSDLALPTSTGGAAILTRPTGRAKAAQSDYYNRVWSTMSIRPDRAGIVKEAAQQAIANQSRYQSISAKTGVPWHVVAAIHYRECSYNFSQNIANGDPLTRRTTNVPAGRIPGVAPPYTFEQAAIDALTSDNRFKGVNWGNIPDLCWFLESYNGLGYLSKGRPSPYLLASSQHYDSGLYVADGRYSASTVDRRSGTLPIIWSILNSKRTMAPETQPQPPQAQMQAVTPPVETSIKGTEIIIELGFEPDQLVAYHFIHVGTDSTKGEKDVTTFTGQSIRWLMTRRTENKSFENITLRQLAEIVTRQHNLKLEMEGNGPTYQFLDQTGITAYELLLRQCRSIGYTLKEDKNKLILKPSGRPEYTGIVIDWGDVLDLRFSDKARSDRASTSGSSATSPPTPQAQSKTVIDRQSGKVEQQKAEDKAGTGKAPSGVTGAAAPPVAGNVKSKPSTTTADNTPTESPKKTEPTQTATKTQKNPNGTTTIITTKTDKTIERGKITTIVETTSVTGGTTIKKVVTTTETTTGTTIDTEDIAANGVITKSTTSNNKVSKAALASLTLKADAPPPQPVTANPGKSTDDAGMPRQAIGAIDLADGRAEGEAIADEAKRIKGYESEATVVTTPEYLLVVPGQIIGISGELVPEPFNREWRVSSVSHKFPGGLTQLQFYTPQAAPATNAAPVASTAGTTATTPVAAPGKFIFPVPKGASSIGDGYGKRAGRPASYRHKILDVAAPLGTSVVAMADGVVTRVALRNGDAGNMVTIQYGGGYESTYMHLMDGGILVQQEQQVKQGQTVAKIGSTGRSSGNHLHLRFLLNSNVCLLSQIGIDVLKLGLPVQRFNPDCNKY</sequence>
<dbReference type="GO" id="GO:0004222">
    <property type="term" value="F:metalloendopeptidase activity"/>
    <property type="evidence" value="ECO:0007669"/>
    <property type="project" value="TreeGrafter"/>
</dbReference>
<dbReference type="CDD" id="cd12797">
    <property type="entry name" value="M23_peptidase"/>
    <property type="match status" value="1"/>
</dbReference>
<dbReference type="PANTHER" id="PTHR21666">
    <property type="entry name" value="PEPTIDASE-RELATED"/>
    <property type="match status" value="1"/>
</dbReference>
<dbReference type="InterPro" id="IPR016047">
    <property type="entry name" value="M23ase_b-sheet_dom"/>
</dbReference>
<dbReference type="RefSeq" id="WP_198128444.1">
    <property type="nucleotide sequence ID" value="NZ_JAECZC010000102.1"/>
</dbReference>
<reference evidence="3 4" key="1">
    <citation type="journal article" date="2021" name="Int. J. Syst. Evol. Microbiol.">
        <title>Amazonocrinis nigriterrae gen. nov., sp. nov., Atlanticothrix silvestris gen. nov., sp. nov. and Dendronalium phyllosphericum gen. nov., sp. nov., nostocacean cyanobacteria from Brazilian environments.</title>
        <authorList>
            <person name="Alvarenga D.O."/>
            <person name="Andreote A.P.D."/>
            <person name="Branco L.H.Z."/>
            <person name="Delbaje E."/>
            <person name="Cruz R.B."/>
            <person name="Varani A.M."/>
            <person name="Fiore M.F."/>
        </authorList>
    </citation>
    <scope>NUCLEOTIDE SEQUENCE [LARGE SCALE GENOMIC DNA]</scope>
    <source>
        <strain evidence="3 4">CENA67</strain>
    </source>
</reference>
<evidence type="ECO:0000313" key="4">
    <source>
        <dbReference type="Proteomes" id="UP000632766"/>
    </source>
</evidence>
<name>A0A8J7I250_9NOST</name>
<feature type="compositionally biased region" description="Low complexity" evidence="1">
    <location>
        <begin position="472"/>
        <end position="489"/>
    </location>
</feature>
<feature type="domain" description="M23ase beta-sheet core" evidence="2">
    <location>
        <begin position="809"/>
        <end position="899"/>
    </location>
</feature>
<proteinExistence type="predicted"/>
<organism evidence="3 4">
    <name type="scientific">Amazonocrinis nigriterrae CENA67</name>
    <dbReference type="NCBI Taxonomy" id="2794033"/>
    <lineage>
        <taxon>Bacteria</taxon>
        <taxon>Bacillati</taxon>
        <taxon>Cyanobacteriota</taxon>
        <taxon>Cyanophyceae</taxon>
        <taxon>Nostocales</taxon>
        <taxon>Nostocaceae</taxon>
        <taxon>Amazonocrinis</taxon>
        <taxon>Amazonocrinis nigriterrae</taxon>
    </lineage>
</organism>
<feature type="region of interest" description="Disordered" evidence="1">
    <location>
        <begin position="646"/>
        <end position="667"/>
    </location>
</feature>
<dbReference type="InterPro" id="IPR011055">
    <property type="entry name" value="Dup_hybrid_motif"/>
</dbReference>
<dbReference type="EMBL" id="JAECZC010000102">
    <property type="protein sequence ID" value="MBH8566709.1"/>
    <property type="molecule type" value="Genomic_DNA"/>
</dbReference>
<dbReference type="Pfam" id="PF01551">
    <property type="entry name" value="Peptidase_M23"/>
    <property type="match status" value="1"/>
</dbReference>
<feature type="compositionally biased region" description="Low complexity" evidence="1">
    <location>
        <begin position="514"/>
        <end position="530"/>
    </location>
</feature>
<dbReference type="Gene3D" id="2.70.70.10">
    <property type="entry name" value="Glucose Permease (Domain IIA)"/>
    <property type="match status" value="1"/>
</dbReference>
<feature type="compositionally biased region" description="Basic and acidic residues" evidence="1">
    <location>
        <begin position="492"/>
        <end position="510"/>
    </location>
</feature>